<name>G8NUA3_GRAMM</name>
<proteinExistence type="predicted"/>
<dbReference type="InterPro" id="IPR027417">
    <property type="entry name" value="P-loop_NTPase"/>
</dbReference>
<dbReference type="KEGG" id="gma:AciX8_0910"/>
<reference evidence="1 2" key="1">
    <citation type="submission" date="2011-11" db="EMBL/GenBank/DDBJ databases">
        <title>Complete sequence of Granulicella mallensis MP5ACTX8.</title>
        <authorList>
            <consortium name="US DOE Joint Genome Institute"/>
            <person name="Lucas S."/>
            <person name="Copeland A."/>
            <person name="Lapidus A."/>
            <person name="Cheng J.-F."/>
            <person name="Goodwin L."/>
            <person name="Pitluck S."/>
            <person name="Peters L."/>
            <person name="Lu M."/>
            <person name="Detter J.C."/>
            <person name="Han C."/>
            <person name="Tapia R."/>
            <person name="Land M."/>
            <person name="Hauser L."/>
            <person name="Kyrpides N."/>
            <person name="Ivanova N."/>
            <person name="Mikhailova N."/>
            <person name="Pagani I."/>
            <person name="Rawat S."/>
            <person name="Mannisto M."/>
            <person name="Haggblom M."/>
            <person name="Woyke T."/>
        </authorList>
    </citation>
    <scope>NUCLEOTIDE SEQUENCE [LARGE SCALE GENOMIC DNA]</scope>
    <source>
        <strain evidence="2">ATCC BAA-1857 / DSM 23137 / MP5ACTX8</strain>
    </source>
</reference>
<keyword evidence="1" id="KW-0418">Kinase</keyword>
<accession>G8NUA3</accession>
<dbReference type="AlphaFoldDB" id="G8NUA3"/>
<dbReference type="Gene3D" id="3.40.50.300">
    <property type="entry name" value="P-loop containing nucleotide triphosphate hydrolases"/>
    <property type="match status" value="1"/>
</dbReference>
<sequence>MLTTELLKHGSPEATIAPKPVTAEETLLCNMELPLRGVFYPLGFPVEIVTNEQAVLDAANDSWGYLRPRQIDSVVQLRISVSEGGGSECPPTPASRANRHLLSIVADADNQAIVDLKAGFAAVWLNQATIRHSLYLRYHFLEGAAYVLLCTSAVTALHAACVSRYGRGILLCGDSGAGKSSLSYACARAGWTYTSDDASYLLHGTDDPRVVGNSYQVRFRPTAKTLFPELEGRALTPRAEGKPSIEVPTSELPGLITASEARIDFIVYLNRGSSETGELLPLPDGVAIERIRENLYPIAEIRAIHEEAVQVLSGVPAYELRYRDFDHAIGQLDRLVRSHA</sequence>
<dbReference type="STRING" id="682795.AciX8_0910"/>
<protein>
    <submittedName>
        <fullName evidence="1">HPr(Ser) kinase/phosphatase</fullName>
    </submittedName>
</protein>
<dbReference type="GO" id="GO:0016301">
    <property type="term" value="F:kinase activity"/>
    <property type="evidence" value="ECO:0007669"/>
    <property type="project" value="UniProtKB-KW"/>
</dbReference>
<gene>
    <name evidence="1" type="ordered locus">AciX8_0910</name>
</gene>
<keyword evidence="1" id="KW-0808">Transferase</keyword>
<dbReference type="HOGENOM" id="CLU_836602_0_0_0"/>
<evidence type="ECO:0000313" key="2">
    <source>
        <dbReference type="Proteomes" id="UP000007113"/>
    </source>
</evidence>
<evidence type="ECO:0000313" key="1">
    <source>
        <dbReference type="EMBL" id="AEU35259.1"/>
    </source>
</evidence>
<keyword evidence="2" id="KW-1185">Reference proteome</keyword>
<dbReference type="SUPFAM" id="SSF53795">
    <property type="entry name" value="PEP carboxykinase-like"/>
    <property type="match status" value="1"/>
</dbReference>
<dbReference type="eggNOG" id="COG1493">
    <property type="taxonomic scope" value="Bacteria"/>
</dbReference>
<dbReference type="EMBL" id="CP003130">
    <property type="protein sequence ID" value="AEU35259.1"/>
    <property type="molecule type" value="Genomic_DNA"/>
</dbReference>
<organism evidence="1 2">
    <name type="scientific">Granulicella mallensis (strain ATCC BAA-1857 / DSM 23137 / MP5ACTX8)</name>
    <dbReference type="NCBI Taxonomy" id="682795"/>
    <lineage>
        <taxon>Bacteria</taxon>
        <taxon>Pseudomonadati</taxon>
        <taxon>Acidobacteriota</taxon>
        <taxon>Terriglobia</taxon>
        <taxon>Terriglobales</taxon>
        <taxon>Acidobacteriaceae</taxon>
        <taxon>Granulicella</taxon>
    </lineage>
</organism>
<dbReference type="Proteomes" id="UP000007113">
    <property type="component" value="Chromosome"/>
</dbReference>